<comment type="cofactor">
    <cofactor evidence="1">
        <name>heme</name>
        <dbReference type="ChEBI" id="CHEBI:30413"/>
    </cofactor>
</comment>
<dbReference type="PANTHER" id="PTHR24300:SF375">
    <property type="entry name" value="CYTOCHROME P450 FAMILY"/>
    <property type="match status" value="1"/>
</dbReference>
<evidence type="ECO:0000256" key="1">
    <source>
        <dbReference type="ARBA" id="ARBA00001971"/>
    </source>
</evidence>
<protein>
    <submittedName>
        <fullName evidence="14">Cytochrome P450 2L1</fullName>
    </submittedName>
</protein>
<evidence type="ECO:0000256" key="7">
    <source>
        <dbReference type="ARBA" id="ARBA00022723"/>
    </source>
</evidence>
<evidence type="ECO:0000256" key="6">
    <source>
        <dbReference type="ARBA" id="ARBA00022617"/>
    </source>
</evidence>
<evidence type="ECO:0000256" key="12">
    <source>
        <dbReference type="ARBA" id="ARBA00023033"/>
    </source>
</evidence>
<evidence type="ECO:0000313" key="14">
    <source>
        <dbReference type="EMBL" id="KAB7500210.1"/>
    </source>
</evidence>
<name>A0A5N5T5I2_9CRUS</name>
<keyword evidence="13" id="KW-0472">Membrane</keyword>
<dbReference type="InterPro" id="IPR036396">
    <property type="entry name" value="Cyt_P450_sf"/>
</dbReference>
<dbReference type="PANTHER" id="PTHR24300">
    <property type="entry name" value="CYTOCHROME P450 508A4-RELATED"/>
    <property type="match status" value="1"/>
</dbReference>
<dbReference type="InterPro" id="IPR002401">
    <property type="entry name" value="Cyt_P450_E_grp-I"/>
</dbReference>
<dbReference type="Gene3D" id="1.10.630.10">
    <property type="entry name" value="Cytochrome P450"/>
    <property type="match status" value="1"/>
</dbReference>
<dbReference type="Proteomes" id="UP000326759">
    <property type="component" value="Unassembled WGS sequence"/>
</dbReference>
<gene>
    <name evidence="14" type="ORF">Anas_10421</name>
</gene>
<dbReference type="InterPro" id="IPR050182">
    <property type="entry name" value="Cytochrome_P450_fam2"/>
</dbReference>
<keyword evidence="15" id="KW-1185">Reference proteome</keyword>
<dbReference type="EMBL" id="SEYY01014756">
    <property type="protein sequence ID" value="KAB7500210.1"/>
    <property type="molecule type" value="Genomic_DNA"/>
</dbReference>
<dbReference type="GO" id="GO:0016712">
    <property type="term" value="F:oxidoreductase activity, acting on paired donors, with incorporation or reduction of molecular oxygen, reduced flavin or flavoprotein as one donor, and incorporation of one atom of oxygen"/>
    <property type="evidence" value="ECO:0007669"/>
    <property type="project" value="TreeGrafter"/>
</dbReference>
<evidence type="ECO:0000256" key="3">
    <source>
        <dbReference type="ARBA" id="ARBA00004174"/>
    </source>
</evidence>
<keyword evidence="6" id="KW-0349">Heme</keyword>
<keyword evidence="8" id="KW-0256">Endoplasmic reticulum</keyword>
<sequence>MTNLFWRIGSTYVVAILDYQIYKEAYQHQNIAFRPKQNALTFVQGKSVLGIVNTGGERWIQNRRFALRHLRDFGMGKEKLLFDAHYEADNFVSDLKNKVGKPTSIPPTLLISILNTAWQMIASTRYEFDDKEIIEFVKLVSETHICGPKLIILDLFPWLKKILPSYVRDFLFKHKVQKELSDKIKAYFEKHIYNHMKDVNEENIRDYIDAYLIEMEKQKSNSNSGMSIEDLTFCLSDLFEGSTETTSLSIHWAILYLSKYPNVQKKLQAEIDEFLPKGVQFLMKDKTKLPYTEAFIAEILRLSSVVSIPPRAAEEDTKIGPYFIPKGSWVLGESFVVHRDPKYWDSPDELRPERFLDSNGKFVAPSKGFVPFGYGK</sequence>
<dbReference type="FunFam" id="1.10.630.10:FF:000238">
    <property type="entry name" value="Cytochrome P450 2A6"/>
    <property type="match status" value="1"/>
</dbReference>
<keyword evidence="7" id="KW-0479">Metal-binding</keyword>
<evidence type="ECO:0000256" key="9">
    <source>
        <dbReference type="ARBA" id="ARBA00022848"/>
    </source>
</evidence>
<evidence type="ECO:0000256" key="11">
    <source>
        <dbReference type="ARBA" id="ARBA00023004"/>
    </source>
</evidence>
<proteinExistence type="inferred from homology"/>
<keyword evidence="12" id="KW-0503">Monooxygenase</keyword>
<evidence type="ECO:0000256" key="4">
    <source>
        <dbReference type="ARBA" id="ARBA00004406"/>
    </source>
</evidence>
<dbReference type="GO" id="GO:0005506">
    <property type="term" value="F:iron ion binding"/>
    <property type="evidence" value="ECO:0007669"/>
    <property type="project" value="InterPro"/>
</dbReference>
<keyword evidence="11" id="KW-0408">Iron</keyword>
<evidence type="ECO:0000256" key="2">
    <source>
        <dbReference type="ARBA" id="ARBA00003690"/>
    </source>
</evidence>
<organism evidence="14 15">
    <name type="scientific">Armadillidium nasatum</name>
    <dbReference type="NCBI Taxonomy" id="96803"/>
    <lineage>
        <taxon>Eukaryota</taxon>
        <taxon>Metazoa</taxon>
        <taxon>Ecdysozoa</taxon>
        <taxon>Arthropoda</taxon>
        <taxon>Crustacea</taxon>
        <taxon>Multicrustacea</taxon>
        <taxon>Malacostraca</taxon>
        <taxon>Eumalacostraca</taxon>
        <taxon>Peracarida</taxon>
        <taxon>Isopoda</taxon>
        <taxon>Oniscidea</taxon>
        <taxon>Crinocheta</taxon>
        <taxon>Armadillidiidae</taxon>
        <taxon>Armadillidium</taxon>
    </lineage>
</organism>
<evidence type="ECO:0000256" key="10">
    <source>
        <dbReference type="ARBA" id="ARBA00023002"/>
    </source>
</evidence>
<comment type="subcellular location">
    <subcellularLocation>
        <location evidence="4">Endoplasmic reticulum membrane</location>
        <topology evidence="4">Peripheral membrane protein</topology>
    </subcellularLocation>
    <subcellularLocation>
        <location evidence="3">Microsome membrane</location>
        <topology evidence="3">Peripheral membrane protein</topology>
    </subcellularLocation>
</comment>
<evidence type="ECO:0000256" key="8">
    <source>
        <dbReference type="ARBA" id="ARBA00022824"/>
    </source>
</evidence>
<keyword evidence="10" id="KW-0560">Oxidoreductase</keyword>
<dbReference type="GO" id="GO:0020037">
    <property type="term" value="F:heme binding"/>
    <property type="evidence" value="ECO:0007669"/>
    <property type="project" value="InterPro"/>
</dbReference>
<dbReference type="GO" id="GO:0006805">
    <property type="term" value="P:xenobiotic metabolic process"/>
    <property type="evidence" value="ECO:0007669"/>
    <property type="project" value="TreeGrafter"/>
</dbReference>
<evidence type="ECO:0000313" key="15">
    <source>
        <dbReference type="Proteomes" id="UP000326759"/>
    </source>
</evidence>
<keyword evidence="9" id="KW-0492">Microsome</keyword>
<dbReference type="InterPro" id="IPR001128">
    <property type="entry name" value="Cyt_P450"/>
</dbReference>
<dbReference type="PRINTS" id="PR00463">
    <property type="entry name" value="EP450I"/>
</dbReference>
<comment type="function">
    <text evidence="2">May be involved in the metabolism of insect hormones and in the breakdown of synthetic insecticides.</text>
</comment>
<dbReference type="Pfam" id="PF00067">
    <property type="entry name" value="p450"/>
    <property type="match status" value="1"/>
</dbReference>
<comment type="similarity">
    <text evidence="5">Belongs to the cytochrome P450 family.</text>
</comment>
<dbReference type="GO" id="GO:0005789">
    <property type="term" value="C:endoplasmic reticulum membrane"/>
    <property type="evidence" value="ECO:0007669"/>
    <property type="project" value="UniProtKB-SubCell"/>
</dbReference>
<dbReference type="PRINTS" id="PR00385">
    <property type="entry name" value="P450"/>
</dbReference>
<accession>A0A5N5T5I2</accession>
<reference evidence="14 15" key="1">
    <citation type="journal article" date="2019" name="PLoS Biol.">
        <title>Sex chromosomes control vertical transmission of feminizing Wolbachia symbionts in an isopod.</title>
        <authorList>
            <person name="Becking T."/>
            <person name="Chebbi M.A."/>
            <person name="Giraud I."/>
            <person name="Moumen B."/>
            <person name="Laverre T."/>
            <person name="Caubet Y."/>
            <person name="Peccoud J."/>
            <person name="Gilbert C."/>
            <person name="Cordaux R."/>
        </authorList>
    </citation>
    <scope>NUCLEOTIDE SEQUENCE [LARGE SCALE GENOMIC DNA]</scope>
    <source>
        <strain evidence="14">ANa2</strain>
        <tissue evidence="14">Whole body excluding digestive tract and cuticle</tissue>
    </source>
</reference>
<dbReference type="GO" id="GO:0006082">
    <property type="term" value="P:organic acid metabolic process"/>
    <property type="evidence" value="ECO:0007669"/>
    <property type="project" value="TreeGrafter"/>
</dbReference>
<dbReference type="AlphaFoldDB" id="A0A5N5T5I2"/>
<evidence type="ECO:0000256" key="13">
    <source>
        <dbReference type="ARBA" id="ARBA00023136"/>
    </source>
</evidence>
<dbReference type="SUPFAM" id="SSF48264">
    <property type="entry name" value="Cytochrome P450"/>
    <property type="match status" value="1"/>
</dbReference>
<evidence type="ECO:0000256" key="5">
    <source>
        <dbReference type="ARBA" id="ARBA00010617"/>
    </source>
</evidence>
<comment type="caution">
    <text evidence="14">The sequence shown here is derived from an EMBL/GenBank/DDBJ whole genome shotgun (WGS) entry which is preliminary data.</text>
</comment>
<dbReference type="OrthoDB" id="1055148at2759"/>